<keyword evidence="4" id="KW-1185">Reference proteome</keyword>
<dbReference type="GO" id="GO:0008773">
    <property type="term" value="F:[protein-PII] uridylyltransferase activity"/>
    <property type="evidence" value="ECO:0007669"/>
    <property type="project" value="InterPro"/>
</dbReference>
<dbReference type="OrthoDB" id="10042702at2759"/>
<gene>
    <name evidence="5" type="primary">LOC118408289</name>
</gene>
<name>A0A9J7KLG7_BRAFL</name>
<dbReference type="KEGG" id="bfo:118408289"/>
<dbReference type="Gene3D" id="1.25.40.10">
    <property type="entry name" value="Tetratricopeptide repeat domain"/>
    <property type="match status" value="2"/>
</dbReference>
<dbReference type="AlphaFoldDB" id="A0A9J7KLG7"/>
<dbReference type="InterPro" id="IPR019734">
    <property type="entry name" value="TPR_rpt"/>
</dbReference>
<dbReference type="InterPro" id="IPR043519">
    <property type="entry name" value="NT_sf"/>
</dbReference>
<dbReference type="RefSeq" id="XP_035664867.1">
    <property type="nucleotide sequence ID" value="XM_035808974.1"/>
</dbReference>
<evidence type="ECO:0000259" key="3">
    <source>
        <dbReference type="Pfam" id="PF03445"/>
    </source>
</evidence>
<dbReference type="Proteomes" id="UP000001554">
    <property type="component" value="Unplaced"/>
</dbReference>
<dbReference type="PROSITE" id="PS50005">
    <property type="entry name" value="TPR"/>
    <property type="match status" value="3"/>
</dbReference>
<evidence type="ECO:0000313" key="4">
    <source>
        <dbReference type="Proteomes" id="UP000001554"/>
    </source>
</evidence>
<feature type="repeat" description="TPR" evidence="1">
    <location>
        <begin position="1081"/>
        <end position="1114"/>
    </location>
</feature>
<organism evidence="4 5">
    <name type="scientific">Branchiostoma floridae</name>
    <name type="common">Florida lancelet</name>
    <name type="synonym">Amphioxus</name>
    <dbReference type="NCBI Taxonomy" id="7739"/>
    <lineage>
        <taxon>Eukaryota</taxon>
        <taxon>Metazoa</taxon>
        <taxon>Chordata</taxon>
        <taxon>Cephalochordata</taxon>
        <taxon>Leptocardii</taxon>
        <taxon>Amphioxiformes</taxon>
        <taxon>Branchiostomatidae</taxon>
        <taxon>Branchiostoma</taxon>
    </lineage>
</organism>
<dbReference type="PANTHER" id="PTHR19959">
    <property type="entry name" value="KINESIN LIGHT CHAIN"/>
    <property type="match status" value="1"/>
</dbReference>
<dbReference type="Pfam" id="PF13181">
    <property type="entry name" value="TPR_8"/>
    <property type="match status" value="1"/>
</dbReference>
<dbReference type="Pfam" id="PF13424">
    <property type="entry name" value="TPR_12"/>
    <property type="match status" value="2"/>
</dbReference>
<sequence>MYNEIFQGSKVILTQKQEVVCMVSHPLRLASTDCGAMSTILCTENSFHSSISKHISAVSQGDRALQAGNYDTAECIFAQALKVAIRDNDVCLQGLCLQGMGDVYIRRAINRASNRGRQVTKAAALYNAAMTWAPGDQHWKDVMVHRIKYVEKCFLVWVGRGRQCQVSLPYSNDLQHKARLKNIRKECKVLLQCTEMLCDFSTSGDPTKSSDVKNKEANWVEAVRSMFHTTAGRMKDFVRQLLAECRETLGQPPCTYAIIGLGSMAREEMTPYSDFEFAILLEEEAKEQHKKYFRNLTSLLHLKVINLGETILPSMAITSLNNFNSNDIEDNWLYDWKTPRGFAFDGAMPSACKTPLGREAVDGKPALELIMTPTEMASLQEKQALAKEDHEHLSEILSTVTWIEGDKRLVEDYQGRVDSATPNLVRKAVITLFHDANKYQKDINSIYKPGFQYDVKKEIYRFPTLTINNLGICFESKRNTPWEVIDALRDNKHISEMGAHNLSVAISIATLLRLQTYLAYGRQKEGVTTLPVLQPKEQKSGEQDLLHKLTSPALLMRFYQTNIPLQIFVYVSVMMSVPPALIKVHPKLVAQFLSEYGSSEESATDEGSIEVTLAGSPSLLENLMSLVKTLENPFRIKPLAFSQAQSGNGPSNGVGQNPQAHKNLHKETETASDPENQPEYVERIFQMTLFQYSLPGNVSELLGDEFYCNSDLLRGLIHFRLMNYKEAEPLLRIAYHKKPTRLLHCYLMTLQSLGKYAEALKVTEEFTELHQLSFDSCFSLAHLYIRIGQFQKARAACLKSLDTLEINFDAELWEILIKLQLADISTNLGEINRAKELAVEIEQMTFKTDEEQIKRQPLVILNIRFNLGILFSSLGQVVRAYSWLQKTIQMCNTIFGMNVAHHITASCFRELARIMNMCRDSDYNTALWYGDLSLKMIQNNLYSDNTYHPDVIKSLNVLFDIHWELDNNEQAVKIAEQALELAGKTIGINKTNLAQVYTNLGKVCSDTGSHSKAIWCHEEALRIDREHYHNKPSGNTAVSLEGLGIAYWKAGNYTMAFKHVQEALHMQEDHYGKDTPSPNTAESLRLLGFIKKDMGDHSEAVRYLERSLSMMTEVFGGRMTDRMVETIQTLQELGWMPK</sequence>
<feature type="region of interest" description="Disordered" evidence="2">
    <location>
        <begin position="646"/>
        <end position="677"/>
    </location>
</feature>
<evidence type="ECO:0000256" key="1">
    <source>
        <dbReference type="PROSITE-ProRule" id="PRU00339"/>
    </source>
</evidence>
<dbReference type="InterPro" id="IPR011990">
    <property type="entry name" value="TPR-like_helical_dom_sf"/>
</dbReference>
<dbReference type="SUPFAM" id="SSF81301">
    <property type="entry name" value="Nucleotidyltransferase"/>
    <property type="match status" value="1"/>
</dbReference>
<proteinExistence type="predicted"/>
<feature type="repeat" description="TPR" evidence="1">
    <location>
        <begin position="1037"/>
        <end position="1070"/>
    </location>
</feature>
<keyword evidence="1" id="KW-0802">TPR repeat</keyword>
<dbReference type="PANTHER" id="PTHR19959:SF119">
    <property type="entry name" value="FUNGAL LIPASE-LIKE DOMAIN-CONTAINING PROTEIN"/>
    <property type="match status" value="1"/>
</dbReference>
<protein>
    <submittedName>
        <fullName evidence="5">Uncharacterized protein LOC118408289 isoform X1</fullName>
    </submittedName>
</protein>
<dbReference type="SUPFAM" id="SSF48452">
    <property type="entry name" value="TPR-like"/>
    <property type="match status" value="2"/>
</dbReference>
<dbReference type="InterPro" id="IPR005105">
    <property type="entry name" value="GlnD_Uridyltrans_N"/>
</dbReference>
<feature type="compositionally biased region" description="Polar residues" evidence="2">
    <location>
        <begin position="646"/>
        <end position="660"/>
    </location>
</feature>
<accession>A0A9J7KLG7</accession>
<reference evidence="5" key="1">
    <citation type="submission" date="2025-08" db="UniProtKB">
        <authorList>
            <consortium name="RefSeq"/>
        </authorList>
    </citation>
    <scope>IDENTIFICATION</scope>
    <source>
        <strain evidence="5">S238N-H82</strain>
        <tissue evidence="5">Testes</tissue>
    </source>
</reference>
<dbReference type="Pfam" id="PF03445">
    <property type="entry name" value="DUF294"/>
    <property type="match status" value="1"/>
</dbReference>
<dbReference type="GeneID" id="118408289"/>
<evidence type="ECO:0000256" key="2">
    <source>
        <dbReference type="SAM" id="MobiDB-lite"/>
    </source>
</evidence>
<evidence type="ECO:0000313" key="5">
    <source>
        <dbReference type="RefSeq" id="XP_035664867.1"/>
    </source>
</evidence>
<dbReference type="SMART" id="SM00028">
    <property type="entry name" value="TPR"/>
    <property type="match status" value="7"/>
</dbReference>
<dbReference type="OMA" id="WCHEEAL"/>
<feature type="domain" description="Protein-PII uridylyltransferase N-terminal" evidence="3">
    <location>
        <begin position="229"/>
        <end position="307"/>
    </location>
</feature>
<feature type="repeat" description="TPR" evidence="1">
    <location>
        <begin position="994"/>
        <end position="1027"/>
    </location>
</feature>